<reference evidence="2 3" key="1">
    <citation type="submission" date="2018-06" db="EMBL/GenBank/DDBJ databases">
        <title>Genomic Encyclopedia of Type Strains, Phase IV (KMG-IV): sequencing the most valuable type-strain genomes for metagenomic binning, comparative biology and taxonomic classification.</title>
        <authorList>
            <person name="Goeker M."/>
        </authorList>
    </citation>
    <scope>NUCLEOTIDE SEQUENCE [LARGE SCALE GENOMIC DNA]</scope>
    <source>
        <strain evidence="2 3">DSM 25532</strain>
    </source>
</reference>
<proteinExistence type="predicted"/>
<dbReference type="OrthoDB" id="115252at2"/>
<sequence>MSERDTALPIRAATEVLAAYGVIPDRCDILQNGHTLVLRLTEDLVARVVQDVDGPRQGTEWFERENAVAQHLTEKGAPVISLHDGLPSGPHEHLGYPMNFWKFVTSIDAEPNPEDIGRTLHQCHEVLRSCAQPLPKLAIMTESLALLDTLTEKNAFPEPTLTLLRAHLTTSLEVLDHGPHQPLHGDAHMGNLMNTTIGLLWSDWEDTFCGPVEWDIASVIWNAKILEEDYDTTESILTAYRQAGGQIDETLLQQSLIARAAVMTAWYPVLYPNPNAERQSKLQRRVEWLEKMR</sequence>
<dbReference type="AlphaFoldDB" id="A0A366HIU7"/>
<comment type="caution">
    <text evidence="2">The sequence shown here is derived from an EMBL/GenBank/DDBJ whole genome shotgun (WGS) entry which is preliminary data.</text>
</comment>
<dbReference type="InterPro" id="IPR002575">
    <property type="entry name" value="Aminoglycoside_PTrfase"/>
</dbReference>
<accession>A0A366HIU7</accession>
<dbReference type="EMBL" id="QNRR01000006">
    <property type="protein sequence ID" value="RBP42676.1"/>
    <property type="molecule type" value="Genomic_DNA"/>
</dbReference>
<gene>
    <name evidence="2" type="ORF">DES53_106385</name>
</gene>
<dbReference type="InterPro" id="IPR011009">
    <property type="entry name" value="Kinase-like_dom_sf"/>
</dbReference>
<name>A0A366HIU7_9BACT</name>
<protein>
    <submittedName>
        <fullName evidence="2">Phosphotransferase family enzyme</fullName>
    </submittedName>
</protein>
<dbReference type="RefSeq" id="WP_113959793.1">
    <property type="nucleotide sequence ID" value="NZ_QNRR01000006.1"/>
</dbReference>
<dbReference type="GO" id="GO:0016740">
    <property type="term" value="F:transferase activity"/>
    <property type="evidence" value="ECO:0007669"/>
    <property type="project" value="UniProtKB-KW"/>
</dbReference>
<evidence type="ECO:0000313" key="3">
    <source>
        <dbReference type="Proteomes" id="UP000253426"/>
    </source>
</evidence>
<dbReference type="Gene3D" id="3.90.1200.10">
    <property type="match status" value="1"/>
</dbReference>
<dbReference type="Pfam" id="PF01636">
    <property type="entry name" value="APH"/>
    <property type="match status" value="1"/>
</dbReference>
<feature type="domain" description="Aminoglycoside phosphotransferase" evidence="1">
    <location>
        <begin position="56"/>
        <end position="222"/>
    </location>
</feature>
<keyword evidence="3" id="KW-1185">Reference proteome</keyword>
<evidence type="ECO:0000313" key="2">
    <source>
        <dbReference type="EMBL" id="RBP42676.1"/>
    </source>
</evidence>
<evidence type="ECO:0000259" key="1">
    <source>
        <dbReference type="Pfam" id="PF01636"/>
    </source>
</evidence>
<dbReference type="SUPFAM" id="SSF56112">
    <property type="entry name" value="Protein kinase-like (PK-like)"/>
    <property type="match status" value="1"/>
</dbReference>
<organism evidence="2 3">
    <name type="scientific">Roseimicrobium gellanilyticum</name>
    <dbReference type="NCBI Taxonomy" id="748857"/>
    <lineage>
        <taxon>Bacteria</taxon>
        <taxon>Pseudomonadati</taxon>
        <taxon>Verrucomicrobiota</taxon>
        <taxon>Verrucomicrobiia</taxon>
        <taxon>Verrucomicrobiales</taxon>
        <taxon>Verrucomicrobiaceae</taxon>
        <taxon>Roseimicrobium</taxon>
    </lineage>
</organism>
<dbReference type="Proteomes" id="UP000253426">
    <property type="component" value="Unassembled WGS sequence"/>
</dbReference>
<keyword evidence="2" id="KW-0808">Transferase</keyword>